<organism evidence="1 2">
    <name type="scientific">Enterococcus faecium 505</name>
    <dbReference type="NCBI Taxonomy" id="1134806"/>
    <lineage>
        <taxon>Bacteria</taxon>
        <taxon>Bacillati</taxon>
        <taxon>Bacillota</taxon>
        <taxon>Bacilli</taxon>
        <taxon>Lactobacillales</taxon>
        <taxon>Enterococcaceae</taxon>
        <taxon>Enterococcus</taxon>
    </lineage>
</organism>
<dbReference type="EMBL" id="AMBL01000053">
    <property type="protein sequence ID" value="EJY45165.1"/>
    <property type="molecule type" value="Genomic_DNA"/>
</dbReference>
<name>J7CUT6_ENTFC</name>
<accession>J7CUT6</accession>
<dbReference type="AlphaFoldDB" id="J7CUT6"/>
<reference evidence="1 2" key="1">
    <citation type="submission" date="2012-04" db="EMBL/GenBank/DDBJ databases">
        <authorList>
            <person name="Weinstock G."/>
            <person name="Sodergren E."/>
            <person name="Lobos E.A."/>
            <person name="Fulton L."/>
            <person name="Fulton R."/>
            <person name="Courtney L."/>
            <person name="Fronick C."/>
            <person name="O'Laughlin M."/>
            <person name="Godfrey J."/>
            <person name="Wilson R.M."/>
            <person name="Miner T."/>
            <person name="Farmer C."/>
            <person name="Delehaunty K."/>
            <person name="Cordes M."/>
            <person name="Minx P."/>
            <person name="Tomlinson C."/>
            <person name="Chen J."/>
            <person name="Wollam A."/>
            <person name="Pepin K.H."/>
            <person name="Bhonagiri V."/>
            <person name="Zhang X."/>
            <person name="Suruliraj S."/>
            <person name="Warren W."/>
            <person name="Mitreva M."/>
            <person name="Mardis E.R."/>
            <person name="Wilson R.K."/>
        </authorList>
    </citation>
    <scope>NUCLEOTIDE SEQUENCE [LARGE SCALE GENOMIC DNA]</scope>
    <source>
        <strain evidence="1 2">505</strain>
    </source>
</reference>
<gene>
    <name evidence="1" type="ORF">HMPREF1348_01631</name>
</gene>
<evidence type="ECO:0000313" key="1">
    <source>
        <dbReference type="EMBL" id="EJY45165.1"/>
    </source>
</evidence>
<comment type="caution">
    <text evidence="1">The sequence shown here is derived from an EMBL/GenBank/DDBJ whole genome shotgun (WGS) entry which is preliminary data.</text>
</comment>
<proteinExistence type="predicted"/>
<protein>
    <submittedName>
        <fullName evidence="1">Uncharacterized protein</fullName>
    </submittedName>
</protein>
<dbReference type="Proteomes" id="UP000006403">
    <property type="component" value="Unassembled WGS sequence"/>
</dbReference>
<dbReference type="HOGENOM" id="CLU_3215930_0_0_9"/>
<sequence>MKSFREVASCIKEDEMDKRFLPKECFIGCNMIKCLRGENDVKKK</sequence>
<evidence type="ECO:0000313" key="2">
    <source>
        <dbReference type="Proteomes" id="UP000006403"/>
    </source>
</evidence>